<dbReference type="Proteomes" id="UP000419138">
    <property type="component" value="Unassembled WGS sequence"/>
</dbReference>
<feature type="domain" description="Aerobactin siderophore biosynthesis IucA/IucC-like C-terminal" evidence="2">
    <location>
        <begin position="146"/>
        <end position="209"/>
    </location>
</feature>
<sequence length="258" mass="27087">MGAARVDLRELCALGGFFALRTSQDGTPPSGDGRSDDGDGRSGGGETGAPLARLYAGDLTPLTLRVDIVVARHTPPERRVAASIAQLGLAARLWSIALGAAALCGGVPALDPERLHWSPGRTAPDDLWLDTGTGTAARLLPATAESIRETVQYAHLVPLADALRRDTPVSRRLLWGNAGSALAGAVRQLDDWARKAGRGDVAERAAALAAELFAHPDLSATVRGPGMRRNTCCLYYRAPRGGLCGDCVFDRPPGRTAH</sequence>
<evidence type="ECO:0000313" key="4">
    <source>
        <dbReference type="EMBL" id="MQT00738.1"/>
    </source>
</evidence>
<evidence type="ECO:0000259" key="2">
    <source>
        <dbReference type="Pfam" id="PF06276"/>
    </source>
</evidence>
<dbReference type="RefSeq" id="WP_153522491.1">
    <property type="nucleotide sequence ID" value="NZ_JBEPDZ010000053.1"/>
</dbReference>
<comment type="caution">
    <text evidence="4">The sequence shown here is derived from an EMBL/GenBank/DDBJ whole genome shotgun (WGS) entry which is preliminary data.</text>
</comment>
<protein>
    <submittedName>
        <fullName evidence="4">Ferric iron reductase</fullName>
    </submittedName>
</protein>
<dbReference type="Pfam" id="PF06276">
    <property type="entry name" value="FhuF"/>
    <property type="match status" value="1"/>
</dbReference>
<accession>A0A646KF35</accession>
<proteinExistence type="predicted"/>
<dbReference type="OrthoDB" id="3290158at2"/>
<feature type="domain" description="Ferric siderophore reductase C-terminal" evidence="3">
    <location>
        <begin position="229"/>
        <end position="248"/>
    </location>
</feature>
<evidence type="ECO:0000256" key="1">
    <source>
        <dbReference type="SAM" id="MobiDB-lite"/>
    </source>
</evidence>
<dbReference type="InterPro" id="IPR024726">
    <property type="entry name" value="FhuF_C"/>
</dbReference>
<organism evidence="4 5">
    <name type="scientific">Streptomyces jumonjinensis</name>
    <dbReference type="NCBI Taxonomy" id="1945"/>
    <lineage>
        <taxon>Bacteria</taxon>
        <taxon>Bacillati</taxon>
        <taxon>Actinomycetota</taxon>
        <taxon>Actinomycetes</taxon>
        <taxon>Kitasatosporales</taxon>
        <taxon>Streptomycetaceae</taxon>
        <taxon>Streptomyces</taxon>
    </lineage>
</organism>
<feature type="region of interest" description="Disordered" evidence="1">
    <location>
        <begin position="23"/>
        <end position="49"/>
    </location>
</feature>
<name>A0A646KF35_STRJU</name>
<dbReference type="AlphaFoldDB" id="A0A646KF35"/>
<reference evidence="4 5" key="1">
    <citation type="submission" date="2019-05" db="EMBL/GenBank/DDBJ databases">
        <title>Comparative genomics and metabolomics analyses of clavulanic acid producing Streptomyces species provides insight into specialized metabolism and evolution of beta-lactam biosynthetic gene clusters.</title>
        <authorList>
            <person name="Moore M.A."/>
            <person name="Cruz-Morales P."/>
            <person name="Barona Gomez F."/>
            <person name="Kapil T."/>
        </authorList>
    </citation>
    <scope>NUCLEOTIDE SEQUENCE [LARGE SCALE GENOMIC DNA]</scope>
    <source>
        <strain evidence="4 5">NRRL 5741</strain>
    </source>
</reference>
<dbReference type="EMBL" id="VCLA01000087">
    <property type="protein sequence ID" value="MQT00738.1"/>
    <property type="molecule type" value="Genomic_DNA"/>
</dbReference>
<evidence type="ECO:0000313" key="5">
    <source>
        <dbReference type="Proteomes" id="UP000419138"/>
    </source>
</evidence>
<gene>
    <name evidence="4" type="ORF">FF041_11045</name>
</gene>
<dbReference type="InterPro" id="IPR022770">
    <property type="entry name" value="IucA/IucC-like_C"/>
</dbReference>
<evidence type="ECO:0000259" key="3">
    <source>
        <dbReference type="Pfam" id="PF11575"/>
    </source>
</evidence>
<keyword evidence="5" id="KW-1185">Reference proteome</keyword>
<dbReference type="Pfam" id="PF11575">
    <property type="entry name" value="FhuF_C"/>
    <property type="match status" value="1"/>
</dbReference>
<dbReference type="GO" id="GO:0003824">
    <property type="term" value="F:catalytic activity"/>
    <property type="evidence" value="ECO:0007669"/>
    <property type="project" value="UniProtKB-ARBA"/>
</dbReference>
<dbReference type="GO" id="GO:0051537">
    <property type="term" value="F:2 iron, 2 sulfur cluster binding"/>
    <property type="evidence" value="ECO:0007669"/>
    <property type="project" value="InterPro"/>
</dbReference>